<dbReference type="RefSeq" id="WP_171977737.1">
    <property type="nucleotide sequence ID" value="NZ_CAWOXK010000001.1"/>
</dbReference>
<dbReference type="InterPro" id="IPR004752">
    <property type="entry name" value="AmpG_permease/AT-1"/>
</dbReference>
<keyword evidence="4 6" id="KW-1133">Transmembrane helix</keyword>
<dbReference type="InterPro" id="IPR011701">
    <property type="entry name" value="MFS"/>
</dbReference>
<evidence type="ECO:0000256" key="4">
    <source>
        <dbReference type="ARBA" id="ARBA00022989"/>
    </source>
</evidence>
<dbReference type="SUPFAM" id="SSF103473">
    <property type="entry name" value="MFS general substrate transporter"/>
    <property type="match status" value="1"/>
</dbReference>
<comment type="subcellular location">
    <subcellularLocation>
        <location evidence="1">Cell membrane</location>
        <topology evidence="1">Multi-pass membrane protein</topology>
    </subcellularLocation>
</comment>
<dbReference type="PANTHER" id="PTHR12778">
    <property type="entry name" value="SOLUTE CARRIER FAMILY 33 ACETYL-COA TRANSPORTER -RELATED"/>
    <property type="match status" value="1"/>
</dbReference>
<feature type="transmembrane region" description="Helical" evidence="6">
    <location>
        <begin position="12"/>
        <end position="34"/>
    </location>
</feature>
<feature type="transmembrane region" description="Helical" evidence="6">
    <location>
        <begin position="365"/>
        <end position="386"/>
    </location>
</feature>
<feature type="transmembrane region" description="Helical" evidence="6">
    <location>
        <begin position="173"/>
        <end position="192"/>
    </location>
</feature>
<dbReference type="KEGG" id="bsen:DP114_28885"/>
<feature type="transmembrane region" description="Helical" evidence="6">
    <location>
        <begin position="101"/>
        <end position="121"/>
    </location>
</feature>
<dbReference type="Pfam" id="PF07690">
    <property type="entry name" value="MFS_1"/>
    <property type="match status" value="2"/>
</dbReference>
<evidence type="ECO:0000256" key="5">
    <source>
        <dbReference type="ARBA" id="ARBA00023136"/>
    </source>
</evidence>
<evidence type="ECO:0000256" key="1">
    <source>
        <dbReference type="ARBA" id="ARBA00004651"/>
    </source>
</evidence>
<sequence>MKNPTMSRSPWTFIPTLYFTSGVPYVIINTVSVIFYKKLGINNTQIALWTSFLYLPWVIKMLWAPIVDTYSTKRTWILASQFAMFCCLGLIAFSLQLPNFFFISLVALTIGAFLSATYDIATDGFYLLSLNPAQQAFFSGVRSLFYRLAVIFGSGFLVFLAGQLEFSLNNTPLSWTIALGFSALVLAILFIFHQLILPSAESDSQHQSQIAINRLPFWNVIGSYFQQYKIITIIAFILLYRFGEAMLVKLASLFLLDKPEVGGLGLSTSEVGLVYGTFGVISLIVGGILGGFVISKYGLKKSLFPMALALNLPDIFYVYMAYAKPSLALVYLLVSLEQLGYGFGFTAFSVYLMYISKGQYKTSHFAISTGIMALGMMLPGLISGYIQEKVGYPLFFILVCLLTIPGMITLFFIPLDEENSRQKS</sequence>
<keyword evidence="5 6" id="KW-0472">Membrane</keyword>
<dbReference type="PROSITE" id="PS50850">
    <property type="entry name" value="MFS"/>
    <property type="match status" value="1"/>
</dbReference>
<dbReference type="GO" id="GO:0022857">
    <property type="term" value="F:transmembrane transporter activity"/>
    <property type="evidence" value="ECO:0007669"/>
    <property type="project" value="InterPro"/>
</dbReference>
<evidence type="ECO:0000313" key="9">
    <source>
        <dbReference type="Proteomes" id="UP000503129"/>
    </source>
</evidence>
<keyword evidence="2" id="KW-0813">Transport</keyword>
<feature type="transmembrane region" description="Helical" evidence="6">
    <location>
        <begin position="46"/>
        <end position="63"/>
    </location>
</feature>
<name>A0A856MPT8_9CYAN</name>
<dbReference type="InterPro" id="IPR020846">
    <property type="entry name" value="MFS_dom"/>
</dbReference>
<dbReference type="Gene3D" id="1.20.1250.20">
    <property type="entry name" value="MFS general substrate transporter like domains"/>
    <property type="match status" value="2"/>
</dbReference>
<feature type="transmembrane region" description="Helical" evidence="6">
    <location>
        <begin position="392"/>
        <end position="415"/>
    </location>
</feature>
<feature type="transmembrane region" description="Helical" evidence="6">
    <location>
        <begin position="144"/>
        <end position="161"/>
    </location>
</feature>
<evidence type="ECO:0000256" key="6">
    <source>
        <dbReference type="SAM" id="Phobius"/>
    </source>
</evidence>
<feature type="transmembrane region" description="Helical" evidence="6">
    <location>
        <begin position="328"/>
        <end position="353"/>
    </location>
</feature>
<evidence type="ECO:0000256" key="3">
    <source>
        <dbReference type="ARBA" id="ARBA00022692"/>
    </source>
</evidence>
<accession>A0A856MPT8</accession>
<keyword evidence="9" id="KW-1185">Reference proteome</keyword>
<organism evidence="8 9">
    <name type="scientific">Brasilonema sennae CENA114</name>
    <dbReference type="NCBI Taxonomy" id="415709"/>
    <lineage>
        <taxon>Bacteria</taxon>
        <taxon>Bacillati</taxon>
        <taxon>Cyanobacteriota</taxon>
        <taxon>Cyanophyceae</taxon>
        <taxon>Nostocales</taxon>
        <taxon>Scytonemataceae</taxon>
        <taxon>Brasilonema</taxon>
        <taxon>Bromeliae group (in: Brasilonema)</taxon>
    </lineage>
</organism>
<feature type="transmembrane region" description="Helical" evidence="6">
    <location>
        <begin position="272"/>
        <end position="294"/>
    </location>
</feature>
<gene>
    <name evidence="8" type="ORF">DP114_28885</name>
</gene>
<dbReference type="InterPro" id="IPR036259">
    <property type="entry name" value="MFS_trans_sf"/>
</dbReference>
<dbReference type="PANTHER" id="PTHR12778:SF10">
    <property type="entry name" value="MAJOR FACILITATOR SUPERFAMILY DOMAIN-CONTAINING PROTEIN 3"/>
    <property type="match status" value="1"/>
</dbReference>
<feature type="transmembrane region" description="Helical" evidence="6">
    <location>
        <begin position="75"/>
        <end position="95"/>
    </location>
</feature>
<dbReference type="AlphaFoldDB" id="A0A856MPT8"/>
<evidence type="ECO:0000259" key="7">
    <source>
        <dbReference type="PROSITE" id="PS50850"/>
    </source>
</evidence>
<dbReference type="GO" id="GO:0005886">
    <property type="term" value="C:plasma membrane"/>
    <property type="evidence" value="ECO:0007669"/>
    <property type="project" value="UniProtKB-SubCell"/>
</dbReference>
<dbReference type="Proteomes" id="UP000503129">
    <property type="component" value="Chromosome"/>
</dbReference>
<keyword evidence="3 6" id="KW-0812">Transmembrane</keyword>
<dbReference type="EMBL" id="CP030118">
    <property type="protein sequence ID" value="QDL11377.1"/>
    <property type="molecule type" value="Genomic_DNA"/>
</dbReference>
<evidence type="ECO:0000256" key="2">
    <source>
        <dbReference type="ARBA" id="ARBA00022448"/>
    </source>
</evidence>
<protein>
    <submittedName>
        <fullName evidence="8">MFS transporter</fullName>
    </submittedName>
</protein>
<proteinExistence type="predicted"/>
<reference evidence="8 9" key="1">
    <citation type="submission" date="2018-06" db="EMBL/GenBank/DDBJ databases">
        <title>Comparative genomics of Brasilonema spp. strains.</title>
        <authorList>
            <person name="Alvarenga D.O."/>
            <person name="Fiore M.F."/>
            <person name="Varani A.M."/>
        </authorList>
    </citation>
    <scope>NUCLEOTIDE SEQUENCE [LARGE SCALE GENOMIC DNA]</scope>
    <source>
        <strain evidence="8 9">CENA114</strain>
    </source>
</reference>
<feature type="domain" description="Major facilitator superfamily (MFS) profile" evidence="7">
    <location>
        <begin position="10"/>
        <end position="417"/>
    </location>
</feature>
<evidence type="ECO:0000313" key="8">
    <source>
        <dbReference type="EMBL" id="QDL11377.1"/>
    </source>
</evidence>